<dbReference type="PANTHER" id="PTHR43691:SF11">
    <property type="entry name" value="FI09636P-RELATED"/>
    <property type="match status" value="1"/>
</dbReference>
<dbReference type="GO" id="GO:0004731">
    <property type="term" value="F:purine-nucleoside phosphorylase activity"/>
    <property type="evidence" value="ECO:0007669"/>
    <property type="project" value="UniProtKB-UniRule"/>
</dbReference>
<dbReference type="GO" id="GO:0005829">
    <property type="term" value="C:cytosol"/>
    <property type="evidence" value="ECO:0007669"/>
    <property type="project" value="TreeGrafter"/>
</dbReference>
<feature type="active site" description="Proton donor" evidence="4">
    <location>
        <position position="209"/>
    </location>
</feature>
<proteinExistence type="inferred from homology"/>
<dbReference type="GO" id="GO:0042278">
    <property type="term" value="P:purine nucleoside metabolic process"/>
    <property type="evidence" value="ECO:0007669"/>
    <property type="project" value="UniProtKB-UniRule"/>
</dbReference>
<dbReference type="NCBIfam" id="NF004489">
    <property type="entry name" value="PRK05819.1"/>
    <property type="match status" value="1"/>
</dbReference>
<comment type="catalytic activity">
    <reaction evidence="4">
        <text>a purine 2'-deoxy-D-ribonucleoside + phosphate = a purine nucleobase + 2-deoxy-alpha-D-ribose 1-phosphate</text>
        <dbReference type="Rhea" id="RHEA:36431"/>
        <dbReference type="ChEBI" id="CHEBI:26386"/>
        <dbReference type="ChEBI" id="CHEBI:43474"/>
        <dbReference type="ChEBI" id="CHEBI:57259"/>
        <dbReference type="ChEBI" id="CHEBI:142361"/>
        <dbReference type="EC" id="2.4.2.1"/>
    </reaction>
</comment>
<protein>
    <recommendedName>
        <fullName evidence="4">Purine nucleoside phosphorylase DeoD-type</fullName>
        <shortName evidence="4">PNP</shortName>
        <ecNumber evidence="4">2.4.2.1</ecNumber>
    </recommendedName>
</protein>
<feature type="binding site" description="in other chain" evidence="4">
    <location>
        <begin position="208"/>
        <end position="209"/>
    </location>
    <ligand>
        <name>a purine D-ribonucleoside</name>
        <dbReference type="ChEBI" id="CHEBI:142355"/>
        <note>ligand shared between dimeric partners</note>
    </ligand>
</feature>
<evidence type="ECO:0000256" key="4">
    <source>
        <dbReference type="HAMAP-Rule" id="MF_01627"/>
    </source>
</evidence>
<evidence type="ECO:0000313" key="6">
    <source>
        <dbReference type="EMBL" id="KGF04118.1"/>
    </source>
</evidence>
<dbReference type="InterPro" id="IPR004402">
    <property type="entry name" value="DeoD-type"/>
</dbReference>
<dbReference type="Proteomes" id="UP000029579">
    <property type="component" value="Unassembled WGS sequence"/>
</dbReference>
<evidence type="ECO:0000313" key="7">
    <source>
        <dbReference type="Proteomes" id="UP000029579"/>
    </source>
</evidence>
<dbReference type="RefSeq" id="WP_004827519.1">
    <property type="nucleotide sequence ID" value="NZ_JRMW01000033.1"/>
</dbReference>
<feature type="binding site" description="in other chain" evidence="4">
    <location>
        <position position="24"/>
    </location>
    <ligand>
        <name>phosphate</name>
        <dbReference type="ChEBI" id="CHEBI:43474"/>
        <note>ligand shared between dimeric partners</note>
    </ligand>
</feature>
<comment type="similarity">
    <text evidence="4">Belongs to the PNP/UDP phosphorylase family.</text>
</comment>
<dbReference type="EC" id="2.4.2.1" evidence="4"/>
<dbReference type="SUPFAM" id="SSF53167">
    <property type="entry name" value="Purine and uridine phosphorylases"/>
    <property type="match status" value="1"/>
</dbReference>
<dbReference type="InterPro" id="IPR035994">
    <property type="entry name" value="Nucleoside_phosphorylase_sf"/>
</dbReference>
<accession>A0A095X2L9</accession>
<dbReference type="AlphaFoldDB" id="A0A095X2L9"/>
<dbReference type="OrthoDB" id="9782889at2"/>
<feature type="binding site" description="in other chain" evidence="4">
    <location>
        <begin position="184"/>
        <end position="186"/>
    </location>
    <ligand>
        <name>a purine D-ribonucleoside</name>
        <dbReference type="ChEBI" id="CHEBI:142355"/>
        <note>ligand shared between dimeric partners</note>
    </ligand>
</feature>
<dbReference type="InterPro" id="IPR000845">
    <property type="entry name" value="Nucleoside_phosphorylase_d"/>
</dbReference>
<feature type="domain" description="Nucleoside phosphorylase" evidence="5">
    <location>
        <begin position="19"/>
        <end position="235"/>
    </location>
</feature>
<comment type="catalytic activity">
    <reaction evidence="4">
        <text>a purine D-ribonucleoside + phosphate = a purine nucleobase + alpha-D-ribose 1-phosphate</text>
        <dbReference type="Rhea" id="RHEA:19805"/>
        <dbReference type="ChEBI" id="CHEBI:26386"/>
        <dbReference type="ChEBI" id="CHEBI:43474"/>
        <dbReference type="ChEBI" id="CHEBI:57720"/>
        <dbReference type="ChEBI" id="CHEBI:142355"/>
        <dbReference type="EC" id="2.4.2.1"/>
    </reaction>
</comment>
<comment type="function">
    <text evidence="4">Catalyzes the reversible phosphorolytic breakdown of the N-glycosidic bond in the beta-(deoxy)ribonucleoside molecules, with the formation of the corresponding free purine bases and pentose-1-phosphate.</text>
</comment>
<keyword evidence="2 4" id="KW-0808">Transferase</keyword>
<dbReference type="NCBIfam" id="TIGR00107">
    <property type="entry name" value="deoD"/>
    <property type="match status" value="1"/>
</dbReference>
<evidence type="ECO:0000256" key="3">
    <source>
        <dbReference type="ARBA" id="ARBA00048447"/>
    </source>
</evidence>
<gene>
    <name evidence="4" type="primary">deoD</name>
    <name evidence="6" type="ORF">HMPREF1630_04830</name>
</gene>
<dbReference type="HAMAP" id="MF_01627">
    <property type="entry name" value="Pur_nucleosid_phosp"/>
    <property type="match status" value="1"/>
</dbReference>
<dbReference type="Pfam" id="PF01048">
    <property type="entry name" value="PNP_UDP_1"/>
    <property type="match status" value="1"/>
</dbReference>
<dbReference type="GO" id="GO:0004850">
    <property type="term" value="F:uridine phosphorylase activity"/>
    <property type="evidence" value="ECO:0007669"/>
    <property type="project" value="UniProtKB-EC"/>
</dbReference>
<evidence type="ECO:0000256" key="1">
    <source>
        <dbReference type="ARBA" id="ARBA00022676"/>
    </source>
</evidence>
<organism evidence="6 7">
    <name type="scientific">Anaerococcus lactolyticus S7-1-13</name>
    <dbReference type="NCBI Taxonomy" id="1284686"/>
    <lineage>
        <taxon>Bacteria</taxon>
        <taxon>Bacillati</taxon>
        <taxon>Bacillota</taxon>
        <taxon>Tissierellia</taxon>
        <taxon>Tissierellales</taxon>
        <taxon>Peptoniphilaceae</taxon>
        <taxon>Anaerococcus</taxon>
    </lineage>
</organism>
<comment type="subunit">
    <text evidence="4">Homohexamer; trimer of homodimers.</text>
</comment>
<feature type="binding site" evidence="4">
    <location>
        <position position="47"/>
    </location>
    <ligand>
        <name>phosphate</name>
        <dbReference type="ChEBI" id="CHEBI:43474"/>
        <note>ligand shared between dimeric partners</note>
    </ligand>
</feature>
<dbReference type="EMBL" id="JRMW01000033">
    <property type="protein sequence ID" value="KGF04118.1"/>
    <property type="molecule type" value="Genomic_DNA"/>
</dbReference>
<sequence>MTIPTPHISATSKDQIAKTVLMPGDPLRAKYIADNFLEDVTQFNETRGMLGFTGYYKGKRVSVMGSGMGIPSSMIYFNELFDFYDVDCIIRVGTAGSMQEDVKLHDIVIAQSACSESSINDNLFGNIHFSVNPDFDLLVKAVEKSRELGYRTHCGQVHSSDQFYNNMEPKVFENLRKYGILCVEMESYGLFMAARKHGKKALGIFTISDSLIENVSDSAENRQKSYTNMMQLALEVAEG</sequence>
<feature type="binding site" description="in other chain" evidence="4">
    <location>
        <begin position="91"/>
        <end position="94"/>
    </location>
    <ligand>
        <name>phosphate</name>
        <dbReference type="ChEBI" id="CHEBI:43474"/>
        <note>ligand shared between dimeric partners</note>
    </ligand>
</feature>
<keyword evidence="1 4" id="KW-0328">Glycosyltransferase</keyword>
<dbReference type="CDD" id="cd09006">
    <property type="entry name" value="PNP_EcPNPI-like"/>
    <property type="match status" value="1"/>
</dbReference>
<comment type="caution">
    <text evidence="6">The sequence shown here is derived from an EMBL/GenBank/DDBJ whole genome shotgun (WGS) entry which is preliminary data.</text>
</comment>
<dbReference type="Gene3D" id="3.40.50.1580">
    <property type="entry name" value="Nucleoside phosphorylase domain"/>
    <property type="match status" value="1"/>
</dbReference>
<dbReference type="eggNOG" id="COG0813">
    <property type="taxonomic scope" value="Bacteria"/>
</dbReference>
<reference evidence="6 7" key="1">
    <citation type="submission" date="2014-07" db="EMBL/GenBank/DDBJ databases">
        <authorList>
            <person name="McCorrison J."/>
            <person name="Sanka R."/>
            <person name="Torralba M."/>
            <person name="Gillis M."/>
            <person name="Haft D.H."/>
            <person name="Methe B."/>
            <person name="Sutton G."/>
            <person name="Nelson K.E."/>
        </authorList>
    </citation>
    <scope>NUCLEOTIDE SEQUENCE [LARGE SCALE GENOMIC DNA]</scope>
    <source>
        <strain evidence="6 7">S7-1-13</strain>
    </source>
</reference>
<name>A0A095X2L9_9FIRM</name>
<evidence type="ECO:0000259" key="5">
    <source>
        <dbReference type="Pfam" id="PF01048"/>
    </source>
</evidence>
<feature type="site" description="Important for catalytic activity" evidence="4">
    <location>
        <position position="222"/>
    </location>
</feature>
<comment type="catalytic activity">
    <reaction evidence="3">
        <text>uridine + phosphate = alpha-D-ribose 1-phosphate + uracil</text>
        <dbReference type="Rhea" id="RHEA:24388"/>
        <dbReference type="ChEBI" id="CHEBI:16704"/>
        <dbReference type="ChEBI" id="CHEBI:17568"/>
        <dbReference type="ChEBI" id="CHEBI:43474"/>
        <dbReference type="ChEBI" id="CHEBI:57720"/>
        <dbReference type="EC" id="2.4.2.3"/>
    </reaction>
</comment>
<evidence type="ECO:0000256" key="2">
    <source>
        <dbReference type="ARBA" id="ARBA00022679"/>
    </source>
</evidence>
<dbReference type="PANTHER" id="PTHR43691">
    <property type="entry name" value="URIDINE PHOSPHORYLASE"/>
    <property type="match status" value="1"/>
</dbReference>
<feature type="binding site" evidence="4">
    <location>
        <position position="7"/>
    </location>
    <ligand>
        <name>a purine D-ribonucleoside</name>
        <dbReference type="ChEBI" id="CHEBI:142355"/>
        <note>ligand shared between dimeric partners</note>
    </ligand>
</feature>
<feature type="binding site" description="in other chain" evidence="4">
    <location>
        <position position="28"/>
    </location>
    <ligand>
        <name>phosphate</name>
        <dbReference type="ChEBI" id="CHEBI:43474"/>
        <note>ligand shared between dimeric partners</note>
    </ligand>
</feature>